<accession>A0AC61Y9P0</accession>
<name>A0AC61Y9P0_9FLAO</name>
<sequence length="151" mass="17480">MKYTVEVVIEKSREEVINKIGSIENLKHWQSGLVKAEPISGILGEEGSKMKLEYKIGKREMTLIETIIKKKLPTEFHATYDTKGVHNIQKNYFQESKPQQTRWISECEFQFSGFTMKIMGFLMPGAFKKQSLKYMNDFKAFVEEGISVSNQ</sequence>
<dbReference type="EMBL" id="CABVMM010000004">
    <property type="protein sequence ID" value="VVV00065.1"/>
    <property type="molecule type" value="Genomic_DNA"/>
</dbReference>
<gene>
    <name evidence="1" type="ORF">FVB9532_01329</name>
</gene>
<evidence type="ECO:0000313" key="1">
    <source>
        <dbReference type="EMBL" id="VVV00065.1"/>
    </source>
</evidence>
<reference evidence="1" key="1">
    <citation type="submission" date="2019-09" db="EMBL/GenBank/DDBJ databases">
        <authorList>
            <person name="Rodrigo-Torres L."/>
            <person name="Arahal R. D."/>
            <person name="Lucena T."/>
        </authorList>
    </citation>
    <scope>NUCLEOTIDE SEQUENCE</scope>
    <source>
        <strain evidence="1">ISS653</strain>
    </source>
</reference>
<protein>
    <submittedName>
        <fullName evidence="1">Uncharacterized protein</fullName>
    </submittedName>
</protein>
<organism evidence="1 2">
    <name type="scientific">Mesonia oceanica</name>
    <dbReference type="NCBI Taxonomy" id="2687242"/>
    <lineage>
        <taxon>Bacteria</taxon>
        <taxon>Pseudomonadati</taxon>
        <taxon>Bacteroidota</taxon>
        <taxon>Flavobacteriia</taxon>
        <taxon>Flavobacteriales</taxon>
        <taxon>Flavobacteriaceae</taxon>
        <taxon>Mesonia</taxon>
    </lineage>
</organism>
<comment type="caution">
    <text evidence="1">The sequence shown here is derived from an EMBL/GenBank/DDBJ whole genome shotgun (WGS) entry which is preliminary data.</text>
</comment>
<dbReference type="Proteomes" id="UP000356253">
    <property type="component" value="Unassembled WGS sequence"/>
</dbReference>
<evidence type="ECO:0000313" key="2">
    <source>
        <dbReference type="Proteomes" id="UP000356253"/>
    </source>
</evidence>
<keyword evidence="2" id="KW-1185">Reference proteome</keyword>
<proteinExistence type="predicted"/>